<dbReference type="SUPFAM" id="SSF51735">
    <property type="entry name" value="NAD(P)-binding Rossmann-fold domains"/>
    <property type="match status" value="1"/>
</dbReference>
<dbReference type="Gene3D" id="3.40.50.720">
    <property type="entry name" value="NAD(P)-binding Rossmann-like Domain"/>
    <property type="match status" value="1"/>
</dbReference>
<evidence type="ECO:0000313" key="3">
    <source>
        <dbReference type="Proteomes" id="UP000584867"/>
    </source>
</evidence>
<dbReference type="Proteomes" id="UP000584867">
    <property type="component" value="Unassembled WGS sequence"/>
</dbReference>
<proteinExistence type="predicted"/>
<dbReference type="GO" id="GO:0008691">
    <property type="term" value="F:3-hydroxybutyryl-CoA dehydrogenase activity"/>
    <property type="evidence" value="ECO:0007669"/>
    <property type="project" value="UniProtKB-EC"/>
</dbReference>
<sequence>MSAEEQGVFHVRSVAVIGAGPAGRAFAFRCASAGLQVVLEDVMPSNLRRAQDEYAEFIATAGATGSLRYAGTVEDAVHDADLVIDFVPDELESKLEIFSLLDRMAPPRTIFCTPTKTLSITDLASCTYRPERCVALRGTTASLLEGELEIVRSRFLEASVVLAVGELLATLGLASRVVEDTEEPMLVKNSVRQ</sequence>
<dbReference type="PRINTS" id="PR00368">
    <property type="entry name" value="FADPNR"/>
</dbReference>
<dbReference type="RefSeq" id="WP_311733147.1">
    <property type="nucleotide sequence ID" value="NZ_JACHIO010000017.1"/>
</dbReference>
<dbReference type="GO" id="GO:0070403">
    <property type="term" value="F:NAD+ binding"/>
    <property type="evidence" value="ECO:0007669"/>
    <property type="project" value="InterPro"/>
</dbReference>
<dbReference type="PANTHER" id="PTHR48075:SF5">
    <property type="entry name" value="3-HYDROXYBUTYRYL-COA DEHYDROGENASE"/>
    <property type="match status" value="1"/>
</dbReference>
<evidence type="ECO:0000259" key="1">
    <source>
        <dbReference type="Pfam" id="PF02737"/>
    </source>
</evidence>
<organism evidence="2 3">
    <name type="scientific">Granulicella mallensis</name>
    <dbReference type="NCBI Taxonomy" id="940614"/>
    <lineage>
        <taxon>Bacteria</taxon>
        <taxon>Pseudomonadati</taxon>
        <taxon>Acidobacteriota</taxon>
        <taxon>Terriglobia</taxon>
        <taxon>Terriglobales</taxon>
        <taxon>Acidobacteriaceae</taxon>
        <taxon>Granulicella</taxon>
    </lineage>
</organism>
<dbReference type="Pfam" id="PF02737">
    <property type="entry name" value="3HCDH_N"/>
    <property type="match status" value="1"/>
</dbReference>
<gene>
    <name evidence="2" type="ORF">HDF15_003894</name>
</gene>
<accession>A0A7W7ZSY2</accession>
<protein>
    <submittedName>
        <fullName evidence="2">3-hydroxybutyryl-CoA dehydrogenase</fullName>
        <ecNumber evidence="2">1.1.1.157</ecNumber>
    </submittedName>
</protein>
<dbReference type="AlphaFoldDB" id="A0A7W7ZSY2"/>
<reference evidence="2 3" key="1">
    <citation type="submission" date="2020-08" db="EMBL/GenBank/DDBJ databases">
        <title>Genomic Encyclopedia of Type Strains, Phase IV (KMG-V): Genome sequencing to study the core and pangenomes of soil and plant-associated prokaryotes.</title>
        <authorList>
            <person name="Whitman W."/>
        </authorList>
    </citation>
    <scope>NUCLEOTIDE SEQUENCE [LARGE SCALE GENOMIC DNA]</scope>
    <source>
        <strain evidence="2 3">X5P3</strain>
    </source>
</reference>
<name>A0A7W7ZSY2_9BACT</name>
<keyword evidence="2" id="KW-0560">Oxidoreductase</keyword>
<comment type="caution">
    <text evidence="2">The sequence shown here is derived from an EMBL/GenBank/DDBJ whole genome shotgun (WGS) entry which is preliminary data.</text>
</comment>
<dbReference type="GO" id="GO:0006631">
    <property type="term" value="P:fatty acid metabolic process"/>
    <property type="evidence" value="ECO:0007669"/>
    <property type="project" value="InterPro"/>
</dbReference>
<dbReference type="InterPro" id="IPR036291">
    <property type="entry name" value="NAD(P)-bd_dom_sf"/>
</dbReference>
<dbReference type="EC" id="1.1.1.157" evidence="2"/>
<evidence type="ECO:0000313" key="2">
    <source>
        <dbReference type="EMBL" id="MBB5065526.1"/>
    </source>
</evidence>
<dbReference type="PANTHER" id="PTHR48075">
    <property type="entry name" value="3-HYDROXYACYL-COA DEHYDROGENASE FAMILY PROTEIN"/>
    <property type="match status" value="1"/>
</dbReference>
<dbReference type="EMBL" id="JACHIO010000017">
    <property type="protein sequence ID" value="MBB5065526.1"/>
    <property type="molecule type" value="Genomic_DNA"/>
</dbReference>
<dbReference type="InterPro" id="IPR006176">
    <property type="entry name" value="3-OHacyl-CoA_DH_NAD-bd"/>
</dbReference>
<feature type="domain" description="3-hydroxyacyl-CoA dehydrogenase NAD binding" evidence="1">
    <location>
        <begin position="13"/>
        <end position="172"/>
    </location>
</feature>